<dbReference type="CDD" id="cd02440">
    <property type="entry name" value="AdoMet_MTases"/>
    <property type="match status" value="1"/>
</dbReference>
<dbReference type="GeneID" id="89946815"/>
<reference evidence="2 3" key="1">
    <citation type="submission" date="2022-11" db="EMBL/GenBank/DDBJ databases">
        <title>Mucor velutinosus strain NIH1002 WGS.</title>
        <authorList>
            <person name="Subramanian P."/>
            <person name="Mullikin J.C."/>
            <person name="Segre J.A."/>
            <person name="Zelazny A.M."/>
        </authorList>
    </citation>
    <scope>NUCLEOTIDE SEQUENCE [LARGE SCALE GENOMIC DNA]</scope>
    <source>
        <strain evidence="2 3">NIH1002</strain>
    </source>
</reference>
<comment type="caution">
    <text evidence="2">The sequence shown here is derived from an EMBL/GenBank/DDBJ whole genome shotgun (WGS) entry which is preliminary data.</text>
</comment>
<dbReference type="InterPro" id="IPR041698">
    <property type="entry name" value="Methyltransf_25"/>
</dbReference>
<dbReference type="Pfam" id="PF13649">
    <property type="entry name" value="Methyltransf_25"/>
    <property type="match status" value="1"/>
</dbReference>
<dbReference type="Proteomes" id="UP001304243">
    <property type="component" value="Unassembled WGS sequence"/>
</dbReference>
<sequence>MSEKPKPKMTDSAAVDAAVTSATTDILTEEHVSSLQSKRDFHTNQTSTYWLPKDEEEQHRLTGQHFAIKELYEGNILTSVKETLDFEKGVSVLDIGCGAGSWIMDMIIDYPNCTYEGCDMVQITNSNVTPSQFHWSYSNVIEKLNYPDNTFDFVHMRLFILALRQSEWPIAIEEILRVTKPGGVIQLLEFDLKMTGGGNAAIEKALNGIHMACKARGQNPRIALQLEKLVSANENAKVIQTDYRSIDMTSNTSAAKKFLWDWREGIKSMLPVLGPKIGLQTEDVQEKFLKELCEGLVTSEAYTYMNAIAAQKIQNKHPAKMQSCVV</sequence>
<name>A0AAN7D903_9FUNG</name>
<evidence type="ECO:0000313" key="3">
    <source>
        <dbReference type="Proteomes" id="UP001304243"/>
    </source>
</evidence>
<organism evidence="2 3">
    <name type="scientific">Mucor velutinosus</name>
    <dbReference type="NCBI Taxonomy" id="708070"/>
    <lineage>
        <taxon>Eukaryota</taxon>
        <taxon>Fungi</taxon>
        <taxon>Fungi incertae sedis</taxon>
        <taxon>Mucoromycota</taxon>
        <taxon>Mucoromycotina</taxon>
        <taxon>Mucoromycetes</taxon>
        <taxon>Mucorales</taxon>
        <taxon>Mucorineae</taxon>
        <taxon>Mucoraceae</taxon>
        <taxon>Mucor</taxon>
    </lineage>
</organism>
<gene>
    <name evidence="2" type="ORF">ATC70_003113</name>
</gene>
<dbReference type="SUPFAM" id="SSF53335">
    <property type="entry name" value="S-adenosyl-L-methionine-dependent methyltransferases"/>
    <property type="match status" value="1"/>
</dbReference>
<dbReference type="PANTHER" id="PTHR43591:SF24">
    <property type="entry name" value="2-METHOXY-6-POLYPRENYL-1,4-BENZOQUINOL METHYLASE, MITOCHONDRIAL"/>
    <property type="match status" value="1"/>
</dbReference>
<dbReference type="InterPro" id="IPR029063">
    <property type="entry name" value="SAM-dependent_MTases_sf"/>
</dbReference>
<dbReference type="PANTHER" id="PTHR43591">
    <property type="entry name" value="METHYLTRANSFERASE"/>
    <property type="match status" value="1"/>
</dbReference>
<protein>
    <submittedName>
        <fullName evidence="2">Obg-like ATPase 1</fullName>
    </submittedName>
</protein>
<evidence type="ECO:0000259" key="1">
    <source>
        <dbReference type="Pfam" id="PF13649"/>
    </source>
</evidence>
<proteinExistence type="predicted"/>
<evidence type="ECO:0000313" key="2">
    <source>
        <dbReference type="EMBL" id="KAK4512413.1"/>
    </source>
</evidence>
<dbReference type="AlphaFoldDB" id="A0AAN7D903"/>
<dbReference type="Gene3D" id="3.40.50.150">
    <property type="entry name" value="Vaccinia Virus protein VP39"/>
    <property type="match status" value="1"/>
</dbReference>
<accession>A0AAN7D903</accession>
<dbReference type="GO" id="GO:0008168">
    <property type="term" value="F:methyltransferase activity"/>
    <property type="evidence" value="ECO:0007669"/>
    <property type="project" value="TreeGrafter"/>
</dbReference>
<feature type="domain" description="Methyltransferase" evidence="1">
    <location>
        <begin position="92"/>
        <end position="183"/>
    </location>
</feature>
<keyword evidence="3" id="KW-1185">Reference proteome</keyword>
<dbReference type="RefSeq" id="XP_064679079.1">
    <property type="nucleotide sequence ID" value="XM_064822479.1"/>
</dbReference>
<dbReference type="EMBL" id="JASEJX010000021">
    <property type="protein sequence ID" value="KAK4512413.1"/>
    <property type="molecule type" value="Genomic_DNA"/>
</dbReference>